<accession>A0AAE3IQH5</accession>
<dbReference type="Proteomes" id="UP001209317">
    <property type="component" value="Unassembled WGS sequence"/>
</dbReference>
<dbReference type="EMBL" id="JAOTPL010000005">
    <property type="protein sequence ID" value="MCU7693947.1"/>
    <property type="molecule type" value="Genomic_DNA"/>
</dbReference>
<organism evidence="1 2">
    <name type="scientific">Haoranjiania flava</name>
    <dbReference type="NCBI Taxonomy" id="1856322"/>
    <lineage>
        <taxon>Bacteria</taxon>
        <taxon>Pseudomonadati</taxon>
        <taxon>Bacteroidota</taxon>
        <taxon>Chitinophagia</taxon>
        <taxon>Chitinophagales</taxon>
        <taxon>Chitinophagaceae</taxon>
        <taxon>Haoranjiania</taxon>
    </lineage>
</organism>
<proteinExistence type="predicted"/>
<gene>
    <name evidence="1" type="ORF">OD355_05380</name>
</gene>
<sequence length="118" mass="13740">MKSSDSVFSQRAEKAVVVVVDSITNTEIVISMHTQTHGPFLLKENIHFFAVINNRIVPIIIPQINFLSLPLNIKKMYIEKIFPKQFAFLNRSKYVNGLKQELVPNFDEDYIRTIYILR</sequence>
<comment type="caution">
    <text evidence="1">The sequence shown here is derived from an EMBL/GenBank/DDBJ whole genome shotgun (WGS) entry which is preliminary data.</text>
</comment>
<dbReference type="AlphaFoldDB" id="A0AAE3IQH5"/>
<name>A0AAE3IQH5_9BACT</name>
<protein>
    <submittedName>
        <fullName evidence="1">Uncharacterized protein</fullName>
    </submittedName>
</protein>
<evidence type="ECO:0000313" key="2">
    <source>
        <dbReference type="Proteomes" id="UP001209317"/>
    </source>
</evidence>
<keyword evidence="2" id="KW-1185">Reference proteome</keyword>
<reference evidence="1" key="1">
    <citation type="submission" date="2022-10" db="EMBL/GenBank/DDBJ databases">
        <authorList>
            <person name="Kim H.S."/>
            <person name="Kim J.-S."/>
            <person name="Suh M.K."/>
            <person name="Eom M.K."/>
            <person name="Lee J.-S."/>
        </authorList>
    </citation>
    <scope>NUCLEOTIDE SEQUENCE</scope>
    <source>
        <strain evidence="1">LIP-5</strain>
    </source>
</reference>
<evidence type="ECO:0000313" key="1">
    <source>
        <dbReference type="EMBL" id="MCU7693947.1"/>
    </source>
</evidence>
<dbReference type="RefSeq" id="WP_263037435.1">
    <property type="nucleotide sequence ID" value="NZ_JAOTPL010000005.1"/>
</dbReference>